<dbReference type="EMBL" id="JAJSOF020000025">
    <property type="protein sequence ID" value="KAJ4434218.1"/>
    <property type="molecule type" value="Genomic_DNA"/>
</dbReference>
<reference evidence="2 3" key="1">
    <citation type="journal article" date="2022" name="Allergy">
        <title>Genome assembly and annotation of Periplaneta americana reveal a comprehensive cockroach allergen profile.</title>
        <authorList>
            <person name="Wang L."/>
            <person name="Xiong Q."/>
            <person name="Saelim N."/>
            <person name="Wang L."/>
            <person name="Nong W."/>
            <person name="Wan A.T."/>
            <person name="Shi M."/>
            <person name="Liu X."/>
            <person name="Cao Q."/>
            <person name="Hui J.H.L."/>
            <person name="Sookrung N."/>
            <person name="Leung T.F."/>
            <person name="Tungtrongchitr A."/>
            <person name="Tsui S.K.W."/>
        </authorList>
    </citation>
    <scope>NUCLEOTIDE SEQUENCE [LARGE SCALE GENOMIC DNA]</scope>
    <source>
        <strain evidence="2">PWHHKU_190912</strain>
    </source>
</reference>
<evidence type="ECO:0000259" key="1">
    <source>
        <dbReference type="PROSITE" id="PS50878"/>
    </source>
</evidence>
<dbReference type="InterPro" id="IPR000477">
    <property type="entry name" value="RT_dom"/>
</dbReference>
<dbReference type="PROSITE" id="PS50878">
    <property type="entry name" value="RT_POL"/>
    <property type="match status" value="1"/>
</dbReference>
<evidence type="ECO:0000313" key="3">
    <source>
        <dbReference type="Proteomes" id="UP001148838"/>
    </source>
</evidence>
<dbReference type="Pfam" id="PF00078">
    <property type="entry name" value="RVT_1"/>
    <property type="match status" value="1"/>
</dbReference>
<dbReference type="PANTHER" id="PTHR47027">
    <property type="entry name" value="REVERSE TRANSCRIPTASE DOMAIN-CONTAINING PROTEIN"/>
    <property type="match status" value="1"/>
</dbReference>
<accession>A0ABQ8SJ96</accession>
<feature type="domain" description="Reverse transcriptase" evidence="1">
    <location>
        <begin position="1"/>
        <end position="138"/>
    </location>
</feature>
<dbReference type="Proteomes" id="UP001148838">
    <property type="component" value="Unassembled WGS sequence"/>
</dbReference>
<dbReference type="PANTHER" id="PTHR47027:SF20">
    <property type="entry name" value="REVERSE TRANSCRIPTASE-LIKE PROTEIN WITH RNA-DIRECTED DNA POLYMERASE DOMAIN"/>
    <property type="match status" value="1"/>
</dbReference>
<dbReference type="InterPro" id="IPR043502">
    <property type="entry name" value="DNA/RNA_pol_sf"/>
</dbReference>
<gene>
    <name evidence="2" type="ORF">ANN_22766</name>
</gene>
<dbReference type="Gene3D" id="3.30.70.270">
    <property type="match status" value="1"/>
</dbReference>
<dbReference type="InterPro" id="IPR043128">
    <property type="entry name" value="Rev_trsase/Diguanyl_cyclase"/>
</dbReference>
<sequence length="252" mass="28693">MCLSENYNRVRIGQFLSDAFPIHCGLKQGDALSPLFFNFALEYAIRKVQDNGLELSGLHQLLVYADDVNMLGQDPQTIRENAEILLEASKEIGFEVNPEKTKYMIMSRDQNIVRNGTIIIGDLSSEEVEKFKYLGATVTNIVSGTVDARKWSVKWNISDIFFFSSSIEGRKQWRRPETFAPELAHLLFSSGIQFQEESYGGRADAATVRSRPARHPILIQFEARPGGIMLDVPPQSRTLLQTHRFHNQRFRP</sequence>
<name>A0ABQ8SJ96_PERAM</name>
<protein>
    <recommendedName>
        <fullName evidence="1">Reverse transcriptase domain-containing protein</fullName>
    </recommendedName>
</protein>
<evidence type="ECO:0000313" key="2">
    <source>
        <dbReference type="EMBL" id="KAJ4434218.1"/>
    </source>
</evidence>
<organism evidence="2 3">
    <name type="scientific">Periplaneta americana</name>
    <name type="common">American cockroach</name>
    <name type="synonym">Blatta americana</name>
    <dbReference type="NCBI Taxonomy" id="6978"/>
    <lineage>
        <taxon>Eukaryota</taxon>
        <taxon>Metazoa</taxon>
        <taxon>Ecdysozoa</taxon>
        <taxon>Arthropoda</taxon>
        <taxon>Hexapoda</taxon>
        <taxon>Insecta</taxon>
        <taxon>Pterygota</taxon>
        <taxon>Neoptera</taxon>
        <taxon>Polyneoptera</taxon>
        <taxon>Dictyoptera</taxon>
        <taxon>Blattodea</taxon>
        <taxon>Blattoidea</taxon>
        <taxon>Blattidae</taxon>
        <taxon>Blattinae</taxon>
        <taxon>Periplaneta</taxon>
    </lineage>
</organism>
<proteinExistence type="predicted"/>
<keyword evidence="3" id="KW-1185">Reference proteome</keyword>
<dbReference type="SUPFAM" id="SSF56672">
    <property type="entry name" value="DNA/RNA polymerases"/>
    <property type="match status" value="1"/>
</dbReference>
<comment type="caution">
    <text evidence="2">The sequence shown here is derived from an EMBL/GenBank/DDBJ whole genome shotgun (WGS) entry which is preliminary data.</text>
</comment>